<protein>
    <recommendedName>
        <fullName evidence="4">DUF5667 domain-containing protein</fullName>
    </recommendedName>
</protein>
<evidence type="ECO:0000313" key="3">
    <source>
        <dbReference type="Proteomes" id="UP000034956"/>
    </source>
</evidence>
<evidence type="ECO:0000313" key="2">
    <source>
        <dbReference type="EMBL" id="KKU91518.1"/>
    </source>
</evidence>
<proteinExistence type="predicted"/>
<dbReference type="Proteomes" id="UP000034956">
    <property type="component" value="Unassembled WGS sequence"/>
</dbReference>
<keyword evidence="1" id="KW-0812">Transmembrane</keyword>
<feature type="transmembrane region" description="Helical" evidence="1">
    <location>
        <begin position="12"/>
        <end position="33"/>
    </location>
</feature>
<accession>A0A0G1WMF6</accession>
<reference evidence="2 3" key="1">
    <citation type="journal article" date="2015" name="Nature">
        <title>rRNA introns, odd ribosomes, and small enigmatic genomes across a large radiation of phyla.</title>
        <authorList>
            <person name="Brown C.T."/>
            <person name="Hug L.A."/>
            <person name="Thomas B.C."/>
            <person name="Sharon I."/>
            <person name="Castelle C.J."/>
            <person name="Singh A."/>
            <person name="Wilkins M.J."/>
            <person name="Williams K.H."/>
            <person name="Banfield J.F."/>
        </authorList>
    </citation>
    <scope>NUCLEOTIDE SEQUENCE [LARGE SCALE GENOMIC DNA]</scope>
</reference>
<evidence type="ECO:0000256" key="1">
    <source>
        <dbReference type="SAM" id="Phobius"/>
    </source>
</evidence>
<organism evidence="2 3">
    <name type="scientific">Candidatus Jorgensenbacteria bacterium GW2011_GWA1_48_11</name>
    <dbReference type="NCBI Taxonomy" id="1618660"/>
    <lineage>
        <taxon>Bacteria</taxon>
        <taxon>Candidatus Joergenseniibacteriota</taxon>
    </lineage>
</organism>
<dbReference type="EMBL" id="LCPF01000001">
    <property type="protein sequence ID" value="KKU91518.1"/>
    <property type="molecule type" value="Genomic_DNA"/>
</dbReference>
<sequence length="204" mass="22173">MINSMKIRGKTYFLWLAVILAAIFAVLAVYFLVPKVSNPVLPVNFLTARQNAAAISQKIVDLTVVTNQKISAANSLDLKNDSGPALALIKEARASNNEAYAETSALAVYLQQMAASLNKISSRSKQQVAYEAVAIELSLVSEFIVYTQKLNGFLDVLSRAIADDSFVLRQAASGDLAAVNSQAQKINALNSEFLRRIQIFDSTN</sequence>
<comment type="caution">
    <text evidence="2">The sequence shown here is derived from an EMBL/GenBank/DDBJ whole genome shotgun (WGS) entry which is preliminary data.</text>
</comment>
<dbReference type="AlphaFoldDB" id="A0A0G1WMF6"/>
<keyword evidence="1" id="KW-0472">Membrane</keyword>
<evidence type="ECO:0008006" key="4">
    <source>
        <dbReference type="Google" id="ProtNLM"/>
    </source>
</evidence>
<name>A0A0G1WMF6_9BACT</name>
<keyword evidence="1" id="KW-1133">Transmembrane helix</keyword>
<gene>
    <name evidence="2" type="ORF">UY23_C0001G0124</name>
</gene>